<dbReference type="PANTHER" id="PTHR18843:SF7">
    <property type="entry name" value="LAMINA-ASSOCIATED POLYPEPTIDE 1B ISOFORM 1-RELATED"/>
    <property type="match status" value="1"/>
</dbReference>
<dbReference type="InterPro" id="IPR008662">
    <property type="entry name" value="TOIP1/2"/>
</dbReference>
<dbReference type="EMBL" id="JAPTSV010000002">
    <property type="protein sequence ID" value="KAJ1530665.1"/>
    <property type="molecule type" value="Genomic_DNA"/>
</dbReference>
<dbReference type="Proteomes" id="UP001075354">
    <property type="component" value="Chromosome 2"/>
</dbReference>
<dbReference type="PANTHER" id="PTHR18843">
    <property type="entry name" value="TORSIN-1A-INTERACTING PROTEIN"/>
    <property type="match status" value="1"/>
</dbReference>
<evidence type="ECO:0000256" key="4">
    <source>
        <dbReference type="ARBA" id="ARBA00023136"/>
    </source>
</evidence>
<dbReference type="Gene3D" id="3.40.50.12190">
    <property type="match status" value="1"/>
</dbReference>
<sequence length="334" mass="37342">MASLAVDGQSIRRSQRLRGAKPEFEPFEDPERTPKKHIVSGALSNVTKEVKNLGVPDKVKRTDSSSSGNTKFNYINNRDANFLRKPYVNHFCQSQDEMKVESNCVSVRSTPLSQKKGNNIPSNSDNSSSKLFIPISCSVIALLALGSFYISIILPNLKHTTNLQEKFPQQTEELWGFVSHGMTSDEPFVLLLVHANKENLATTLAKDIAKLVASERSKKSVDASVVDGKDVHRDTFVQLRHKFKVGIPLVILHVENMTADAAEFLHFVLDVHEPWVPGGVYVLTLNLPNIDKNKKNSLNAVQHLLRKKWSGLIKEDGLEALIARICNFEYLVKT</sequence>
<evidence type="ECO:0000256" key="1">
    <source>
        <dbReference type="ARBA" id="ARBA00004370"/>
    </source>
</evidence>
<evidence type="ECO:0000256" key="5">
    <source>
        <dbReference type="SAM" id="MobiDB-lite"/>
    </source>
</evidence>
<proteinExistence type="predicted"/>
<keyword evidence="3 6" id="KW-1133">Transmembrane helix</keyword>
<dbReference type="GO" id="GO:0001671">
    <property type="term" value="F:ATPase activator activity"/>
    <property type="evidence" value="ECO:0007669"/>
    <property type="project" value="InterPro"/>
</dbReference>
<dbReference type="GO" id="GO:0061024">
    <property type="term" value="P:membrane organization"/>
    <property type="evidence" value="ECO:0007669"/>
    <property type="project" value="TreeGrafter"/>
</dbReference>
<feature type="region of interest" description="Disordered" evidence="5">
    <location>
        <begin position="1"/>
        <end position="34"/>
    </location>
</feature>
<evidence type="ECO:0000256" key="2">
    <source>
        <dbReference type="ARBA" id="ARBA00022692"/>
    </source>
</evidence>
<reference evidence="7" key="1">
    <citation type="submission" date="2022-12" db="EMBL/GenBank/DDBJ databases">
        <title>Chromosome-level genome assembly of the bean flower thrips Megalurothrips usitatus.</title>
        <authorList>
            <person name="Ma L."/>
            <person name="Liu Q."/>
            <person name="Li H."/>
            <person name="Cai W."/>
        </authorList>
    </citation>
    <scope>NUCLEOTIDE SEQUENCE</scope>
    <source>
        <strain evidence="7">Cailab_2022a</strain>
    </source>
</reference>
<evidence type="ECO:0000313" key="7">
    <source>
        <dbReference type="EMBL" id="KAJ1530665.1"/>
    </source>
</evidence>
<dbReference type="GO" id="GO:0016020">
    <property type="term" value="C:membrane"/>
    <property type="evidence" value="ECO:0007669"/>
    <property type="project" value="UniProtKB-SubCell"/>
</dbReference>
<dbReference type="InterPro" id="IPR038599">
    <property type="entry name" value="LAP1C-like_C_sf"/>
</dbReference>
<keyword evidence="8" id="KW-1185">Reference proteome</keyword>
<evidence type="ECO:0000256" key="6">
    <source>
        <dbReference type="SAM" id="Phobius"/>
    </source>
</evidence>
<feature type="compositionally biased region" description="Basic and acidic residues" evidence="5">
    <location>
        <begin position="20"/>
        <end position="33"/>
    </location>
</feature>
<evidence type="ECO:0000256" key="3">
    <source>
        <dbReference type="ARBA" id="ARBA00022989"/>
    </source>
</evidence>
<organism evidence="7 8">
    <name type="scientific">Megalurothrips usitatus</name>
    <name type="common">bean blossom thrips</name>
    <dbReference type="NCBI Taxonomy" id="439358"/>
    <lineage>
        <taxon>Eukaryota</taxon>
        <taxon>Metazoa</taxon>
        <taxon>Ecdysozoa</taxon>
        <taxon>Arthropoda</taxon>
        <taxon>Hexapoda</taxon>
        <taxon>Insecta</taxon>
        <taxon>Pterygota</taxon>
        <taxon>Neoptera</taxon>
        <taxon>Paraneoptera</taxon>
        <taxon>Thysanoptera</taxon>
        <taxon>Terebrantia</taxon>
        <taxon>Thripoidea</taxon>
        <taxon>Thripidae</taxon>
        <taxon>Megalurothrips</taxon>
    </lineage>
</organism>
<feature type="transmembrane region" description="Helical" evidence="6">
    <location>
        <begin position="131"/>
        <end position="154"/>
    </location>
</feature>
<gene>
    <name evidence="7" type="ORF">ONE63_005535</name>
</gene>
<keyword evidence="2 6" id="KW-0812">Transmembrane</keyword>
<name>A0AAV7XWS9_9NEOP</name>
<evidence type="ECO:0008006" key="9">
    <source>
        <dbReference type="Google" id="ProtNLM"/>
    </source>
</evidence>
<dbReference type="AlphaFoldDB" id="A0AAV7XWS9"/>
<accession>A0AAV7XWS9</accession>
<comment type="subcellular location">
    <subcellularLocation>
        <location evidence="1">Membrane</location>
    </subcellularLocation>
</comment>
<protein>
    <recommendedName>
        <fullName evidence="9">Torsin-1A-interacting protein 2-like</fullName>
    </recommendedName>
</protein>
<evidence type="ECO:0000313" key="8">
    <source>
        <dbReference type="Proteomes" id="UP001075354"/>
    </source>
</evidence>
<comment type="caution">
    <text evidence="7">The sequence shown here is derived from an EMBL/GenBank/DDBJ whole genome shotgun (WGS) entry which is preliminary data.</text>
</comment>
<keyword evidence="4 6" id="KW-0472">Membrane</keyword>